<organism evidence="2 3">
    <name type="scientific">Corynebacterium accolens</name>
    <dbReference type="NCBI Taxonomy" id="38284"/>
    <lineage>
        <taxon>Bacteria</taxon>
        <taxon>Bacillati</taxon>
        <taxon>Actinomycetota</taxon>
        <taxon>Actinomycetes</taxon>
        <taxon>Mycobacteriales</taxon>
        <taxon>Corynebacteriaceae</taxon>
        <taxon>Corynebacterium</taxon>
    </lineage>
</organism>
<comment type="caution">
    <text evidence="2">The sequence shown here is derived from an EMBL/GenBank/DDBJ whole genome shotgun (WGS) entry which is preliminary data.</text>
</comment>
<dbReference type="EMBL" id="JASNVU010000001">
    <property type="protein sequence ID" value="MDK4334017.1"/>
    <property type="molecule type" value="Genomic_DNA"/>
</dbReference>
<evidence type="ECO:0000313" key="3">
    <source>
        <dbReference type="Proteomes" id="UP001230317"/>
    </source>
</evidence>
<sequence length="466" mass="50447">MPAKPRYHTPRNPAHKTLGGKAAKVAAALGKPYMPWQRRAADVALEVDSTGRFVYHDVVITVPRQSGKTTMTLSVGLHRAMTTPNGKVWYTAQSGQAARERFLQELAPDVQRHLPGLFDLKRGAGDTRLIMPSINSQYRPHPPTDKYLHGEQSDLNQIDEPWAYSQAQGSALMQALVPTQNTRPNAQTMMLSTMGDASSTWWHDIVDRARAGDSPRTCIIDYGLDESADSSDVDAVIAAHPAVGYTIEPQAILDAYHTMEPAEFARAYGNQRTATRSAVFDSETIAAVVNDSHMIADSSEIVISAAVSWDRTHAVIAAAGWADAGRPVAEIIETRPGSNWAIDRLAQLDQQHRPRAVIVDAHSPASTITAAPELDDVLTVPTAKQVAAGTASFLDGVKDATLTIRPDMGIARAFDVLTLRNMGDLGQLFDRKNSAGSIAELEAVSLALMGLTQSHDTGTPTIWTFD</sequence>
<protein>
    <submittedName>
        <fullName evidence="2">Terminase</fullName>
    </submittedName>
</protein>
<dbReference type="InterPro" id="IPR027417">
    <property type="entry name" value="P-loop_NTPase"/>
</dbReference>
<evidence type="ECO:0000256" key="1">
    <source>
        <dbReference type="SAM" id="MobiDB-lite"/>
    </source>
</evidence>
<dbReference type="Gene3D" id="3.40.50.300">
    <property type="entry name" value="P-loop containing nucleotide triphosphate hydrolases"/>
    <property type="match status" value="1"/>
</dbReference>
<name>A0AAP4BXE4_9CORY</name>
<feature type="region of interest" description="Disordered" evidence="1">
    <location>
        <begin position="1"/>
        <end position="20"/>
    </location>
</feature>
<reference evidence="2" key="1">
    <citation type="submission" date="2023-05" db="EMBL/GenBank/DDBJ databases">
        <title>Metabolic capabilities are highly conserved among human nasal-associated Corynebacterium species in pangenomic analyses.</title>
        <authorList>
            <person name="Tran T.H."/>
            <person name="Roberts A.Q."/>
            <person name="Escapa I.F."/>
            <person name="Gao W."/>
            <person name="Conlan S."/>
            <person name="Kong H."/>
            <person name="Segre J.A."/>
            <person name="Kelly M.S."/>
            <person name="Lemon K.P."/>
        </authorList>
    </citation>
    <scope>NUCLEOTIDE SEQUENCE</scope>
    <source>
        <strain evidence="2">KPL2618</strain>
    </source>
</reference>
<dbReference type="AlphaFoldDB" id="A0AAP4BXE4"/>
<dbReference type="Proteomes" id="UP001230317">
    <property type="component" value="Unassembled WGS sequence"/>
</dbReference>
<evidence type="ECO:0000313" key="2">
    <source>
        <dbReference type="EMBL" id="MDK4334017.1"/>
    </source>
</evidence>
<gene>
    <name evidence="2" type="ORF">QPX58_01090</name>
</gene>
<dbReference type="RefSeq" id="WP_284641503.1">
    <property type="nucleotide sequence ID" value="NZ_JASNVU010000001.1"/>
</dbReference>
<accession>A0AAP4BXE4</accession>
<proteinExistence type="predicted"/>